<proteinExistence type="predicted"/>
<accession>A0ABM9Q4H9</accession>
<protein>
    <submittedName>
        <fullName evidence="1">Uncharacterized protein</fullName>
    </submittedName>
</protein>
<sequence length="60" mass="6922">MLRNNNGGNESQEALLCVLWGLNMMSSGSIFYFPKKIKSALFFLKMQATPRRRLSRILRS</sequence>
<gene>
    <name evidence="1" type="ORF">BN134_967</name>
</gene>
<comment type="caution">
    <text evidence="1">The sequence shown here is derived from an EMBL/GenBank/DDBJ whole genome shotgun (WGS) entry which is preliminary data.</text>
</comment>
<evidence type="ECO:0000313" key="1">
    <source>
        <dbReference type="EMBL" id="CCJ80257.1"/>
    </source>
</evidence>
<name>A0ABM9Q4H9_9ENTR</name>
<organism evidence="1 2">
    <name type="scientific">Cronobacter dublinensis 1210</name>
    <dbReference type="NCBI Taxonomy" id="1208656"/>
    <lineage>
        <taxon>Bacteria</taxon>
        <taxon>Pseudomonadati</taxon>
        <taxon>Pseudomonadota</taxon>
        <taxon>Gammaproteobacteria</taxon>
        <taxon>Enterobacterales</taxon>
        <taxon>Enterobacteriaceae</taxon>
        <taxon>Cronobacter</taxon>
    </lineage>
</organism>
<dbReference type="Proteomes" id="UP000009342">
    <property type="component" value="Unassembled WGS sequence"/>
</dbReference>
<evidence type="ECO:0000313" key="2">
    <source>
        <dbReference type="Proteomes" id="UP000009342"/>
    </source>
</evidence>
<dbReference type="EMBL" id="CAKZ01000051">
    <property type="protein sequence ID" value="CCJ80257.1"/>
    <property type="molecule type" value="Genomic_DNA"/>
</dbReference>
<keyword evidence="2" id="KW-1185">Reference proteome</keyword>
<reference evidence="2" key="1">
    <citation type="journal article" date="2012" name="PLoS ONE">
        <title>Comparative analysis of genome sequences covering the seven cronobacter species.</title>
        <authorList>
            <person name="Joseph S."/>
            <person name="Desai P."/>
            <person name="Ji Y."/>
            <person name="Cummings C.A."/>
            <person name="Shih R."/>
            <person name="Degoricija L."/>
            <person name="Rico A."/>
            <person name="Brzoska P."/>
            <person name="Hamby S.E."/>
            <person name="Masood N."/>
            <person name="Hariri S."/>
            <person name="Sonbol H."/>
            <person name="Chuzhanova N."/>
            <person name="McClelland M."/>
            <person name="Furtado M.R."/>
            <person name="Forsythe S.J."/>
        </authorList>
    </citation>
    <scope>NUCLEOTIDE SEQUENCE [LARGE SCALE GENOMIC DNA]</scope>
    <source>
        <strain evidence="2">1210</strain>
    </source>
</reference>